<organism evidence="5 6">
    <name type="scientific">Litoreibacter arenae DSM 19593</name>
    <dbReference type="NCBI Taxonomy" id="1123360"/>
    <lineage>
        <taxon>Bacteria</taxon>
        <taxon>Pseudomonadati</taxon>
        <taxon>Pseudomonadota</taxon>
        <taxon>Alphaproteobacteria</taxon>
        <taxon>Rhodobacterales</taxon>
        <taxon>Roseobacteraceae</taxon>
        <taxon>Litoreibacter</taxon>
    </lineage>
</organism>
<keyword evidence="1" id="KW-0805">Transcription regulation</keyword>
<dbReference type="OrthoDB" id="7620579at2"/>
<dbReference type="Gene3D" id="1.20.120.530">
    <property type="entry name" value="GntR ligand-binding domain-like"/>
    <property type="match status" value="1"/>
</dbReference>
<protein>
    <submittedName>
        <fullName evidence="5">Transcriptional regulator, GntR family</fullName>
    </submittedName>
</protein>
<dbReference type="Proteomes" id="UP000015351">
    <property type="component" value="Unassembled WGS sequence"/>
</dbReference>
<dbReference type="InterPro" id="IPR008920">
    <property type="entry name" value="TF_FadR/GntR_C"/>
</dbReference>
<gene>
    <name evidence="5" type="ORF">thalar_02241</name>
</gene>
<accession>S9QDA7</accession>
<dbReference type="Pfam" id="PF07729">
    <property type="entry name" value="FCD"/>
    <property type="match status" value="1"/>
</dbReference>
<proteinExistence type="predicted"/>
<sequence length="234" mass="26129">MTVSNTQTAAEPVRKVRLSRKPLHERVADDLRDRIITGQLEPAEKINVGALAEDIGVSLTPLREALKLLAAEGLVDLTPNRGASVSEVTVDQTRNLFEVIAGIEGLAAELATRRMSNQDLAELTDLHAEMQRHASDTSREKYFAINRKIHDKIVAFAQNPILTMQRNLLAQQAERVRFIALKRDARRDEAMQEHEDLMAAFAARDPDLARRTWRKHLIASGEQTIALLAQTQTG</sequence>
<dbReference type="STRING" id="1123360.thalar_02241"/>
<dbReference type="SUPFAM" id="SSF46785">
    <property type="entry name" value="Winged helix' DNA-binding domain"/>
    <property type="match status" value="1"/>
</dbReference>
<dbReference type="SMART" id="SM00345">
    <property type="entry name" value="HTH_GNTR"/>
    <property type="match status" value="1"/>
</dbReference>
<dbReference type="CDD" id="cd07377">
    <property type="entry name" value="WHTH_GntR"/>
    <property type="match status" value="1"/>
</dbReference>
<dbReference type="Pfam" id="PF00392">
    <property type="entry name" value="GntR"/>
    <property type="match status" value="1"/>
</dbReference>
<dbReference type="InterPro" id="IPR036388">
    <property type="entry name" value="WH-like_DNA-bd_sf"/>
</dbReference>
<dbReference type="RefSeq" id="WP_021100796.1">
    <property type="nucleotide sequence ID" value="NZ_KE557306.1"/>
</dbReference>
<dbReference type="InterPro" id="IPR000524">
    <property type="entry name" value="Tscrpt_reg_HTH_GntR"/>
</dbReference>
<evidence type="ECO:0000256" key="2">
    <source>
        <dbReference type="ARBA" id="ARBA00023125"/>
    </source>
</evidence>
<dbReference type="InterPro" id="IPR011711">
    <property type="entry name" value="GntR_C"/>
</dbReference>
<evidence type="ECO:0000313" key="5">
    <source>
        <dbReference type="EMBL" id="EPX79416.1"/>
    </source>
</evidence>
<dbReference type="SMART" id="SM00895">
    <property type="entry name" value="FCD"/>
    <property type="match status" value="1"/>
</dbReference>
<dbReference type="InterPro" id="IPR036390">
    <property type="entry name" value="WH_DNA-bd_sf"/>
</dbReference>
<evidence type="ECO:0000313" key="6">
    <source>
        <dbReference type="Proteomes" id="UP000015351"/>
    </source>
</evidence>
<keyword evidence="2" id="KW-0238">DNA-binding</keyword>
<dbReference type="HOGENOM" id="CLU_017584_5_1_5"/>
<dbReference type="eggNOG" id="COG1802">
    <property type="taxonomic scope" value="Bacteria"/>
</dbReference>
<reference evidence="6" key="1">
    <citation type="journal article" date="2013" name="Stand. Genomic Sci.">
        <title>Genome sequence of the Litoreibacter arenae type strain (DSM 19593(T)), a member of the Roseobacter clade isolated from sea sand.</title>
        <authorList>
            <person name="Riedel T."/>
            <person name="Fiebig A."/>
            <person name="Petersen J."/>
            <person name="Gronow S."/>
            <person name="Kyrpides N.C."/>
            <person name="Goker M."/>
            <person name="Klenk H.P."/>
        </authorList>
    </citation>
    <scope>NUCLEOTIDE SEQUENCE [LARGE SCALE GENOMIC DNA]</scope>
    <source>
        <strain evidence="6">DSM 19593</strain>
    </source>
</reference>
<keyword evidence="6" id="KW-1185">Reference proteome</keyword>
<evidence type="ECO:0000256" key="3">
    <source>
        <dbReference type="ARBA" id="ARBA00023163"/>
    </source>
</evidence>
<dbReference type="PANTHER" id="PTHR43537:SF50">
    <property type="entry name" value="TRANSCRIPTIONAL REGULATORY PROTEIN"/>
    <property type="match status" value="1"/>
</dbReference>
<dbReference type="AlphaFoldDB" id="S9QDA7"/>
<dbReference type="EMBL" id="AONI01000010">
    <property type="protein sequence ID" value="EPX79416.1"/>
    <property type="molecule type" value="Genomic_DNA"/>
</dbReference>
<keyword evidence="3" id="KW-0804">Transcription</keyword>
<evidence type="ECO:0000256" key="1">
    <source>
        <dbReference type="ARBA" id="ARBA00023015"/>
    </source>
</evidence>
<dbReference type="GO" id="GO:0003700">
    <property type="term" value="F:DNA-binding transcription factor activity"/>
    <property type="evidence" value="ECO:0007669"/>
    <property type="project" value="InterPro"/>
</dbReference>
<dbReference type="PROSITE" id="PS50949">
    <property type="entry name" value="HTH_GNTR"/>
    <property type="match status" value="1"/>
</dbReference>
<feature type="domain" description="HTH gntR-type" evidence="4">
    <location>
        <begin position="21"/>
        <end position="88"/>
    </location>
</feature>
<name>S9QDA7_9RHOB</name>
<comment type="caution">
    <text evidence="5">The sequence shown here is derived from an EMBL/GenBank/DDBJ whole genome shotgun (WGS) entry which is preliminary data.</text>
</comment>
<dbReference type="SUPFAM" id="SSF48008">
    <property type="entry name" value="GntR ligand-binding domain-like"/>
    <property type="match status" value="1"/>
</dbReference>
<dbReference type="Gene3D" id="1.10.10.10">
    <property type="entry name" value="Winged helix-like DNA-binding domain superfamily/Winged helix DNA-binding domain"/>
    <property type="match status" value="1"/>
</dbReference>
<dbReference type="PANTHER" id="PTHR43537">
    <property type="entry name" value="TRANSCRIPTIONAL REGULATOR, GNTR FAMILY"/>
    <property type="match status" value="1"/>
</dbReference>
<dbReference type="GO" id="GO:0003677">
    <property type="term" value="F:DNA binding"/>
    <property type="evidence" value="ECO:0007669"/>
    <property type="project" value="UniProtKB-KW"/>
</dbReference>
<evidence type="ECO:0000259" key="4">
    <source>
        <dbReference type="PROSITE" id="PS50949"/>
    </source>
</evidence>